<proteinExistence type="predicted"/>
<evidence type="ECO:0000313" key="8">
    <source>
        <dbReference type="Proteomes" id="UP000726737"/>
    </source>
</evidence>
<evidence type="ECO:0000256" key="3">
    <source>
        <dbReference type="ARBA" id="ARBA00022989"/>
    </source>
</evidence>
<accession>A0A9P6Q220</accession>
<keyword evidence="2 6" id="KW-0812">Transmembrane</keyword>
<dbReference type="PANTHER" id="PTHR11040:SF44">
    <property type="entry name" value="PROTEIN ZNTC-RELATED"/>
    <property type="match status" value="1"/>
</dbReference>
<evidence type="ECO:0000313" key="7">
    <source>
        <dbReference type="EMBL" id="KAG0258879.1"/>
    </source>
</evidence>
<name>A0A9P6Q220_9FUNG</name>
<evidence type="ECO:0000256" key="4">
    <source>
        <dbReference type="ARBA" id="ARBA00023136"/>
    </source>
</evidence>
<dbReference type="InterPro" id="IPR003689">
    <property type="entry name" value="ZIP"/>
</dbReference>
<dbReference type="AlphaFoldDB" id="A0A9P6Q220"/>
<dbReference type="Proteomes" id="UP000726737">
    <property type="component" value="Unassembled WGS sequence"/>
</dbReference>
<evidence type="ECO:0000256" key="6">
    <source>
        <dbReference type="SAM" id="Phobius"/>
    </source>
</evidence>
<dbReference type="GO" id="GO:0005385">
    <property type="term" value="F:zinc ion transmembrane transporter activity"/>
    <property type="evidence" value="ECO:0007669"/>
    <property type="project" value="TreeGrafter"/>
</dbReference>
<reference evidence="7" key="1">
    <citation type="journal article" date="2020" name="Fungal Divers.">
        <title>Resolving the Mortierellaceae phylogeny through synthesis of multi-gene phylogenetics and phylogenomics.</title>
        <authorList>
            <person name="Vandepol N."/>
            <person name="Liber J."/>
            <person name="Desiro A."/>
            <person name="Na H."/>
            <person name="Kennedy M."/>
            <person name="Barry K."/>
            <person name="Grigoriev I.V."/>
            <person name="Miller A.N."/>
            <person name="O'Donnell K."/>
            <person name="Stajich J.E."/>
            <person name="Bonito G."/>
        </authorList>
    </citation>
    <scope>NUCLEOTIDE SEQUENCE</scope>
    <source>
        <strain evidence="7">KOD948</strain>
    </source>
</reference>
<gene>
    <name evidence="7" type="primary">ZRT1_3</name>
    <name evidence="7" type="ORF">BG011_003015</name>
</gene>
<keyword evidence="8" id="KW-1185">Reference proteome</keyword>
<feature type="transmembrane region" description="Helical" evidence="6">
    <location>
        <begin position="65"/>
        <end position="87"/>
    </location>
</feature>
<feature type="compositionally biased region" description="Polar residues" evidence="5">
    <location>
        <begin position="240"/>
        <end position="250"/>
    </location>
</feature>
<feature type="transmembrane region" description="Helical" evidence="6">
    <location>
        <begin position="338"/>
        <end position="360"/>
    </location>
</feature>
<feature type="transmembrane region" description="Helical" evidence="6">
    <location>
        <begin position="414"/>
        <end position="433"/>
    </location>
</feature>
<feature type="transmembrane region" description="Helical" evidence="6">
    <location>
        <begin position="380"/>
        <end position="402"/>
    </location>
</feature>
<feature type="region of interest" description="Disordered" evidence="5">
    <location>
        <begin position="240"/>
        <end position="259"/>
    </location>
</feature>
<dbReference type="OrthoDB" id="448280at2759"/>
<dbReference type="Pfam" id="PF02535">
    <property type="entry name" value="Zip"/>
    <property type="match status" value="1"/>
</dbReference>
<evidence type="ECO:0000256" key="5">
    <source>
        <dbReference type="SAM" id="MobiDB-lite"/>
    </source>
</evidence>
<keyword evidence="4 6" id="KW-0472">Membrane</keyword>
<organism evidence="7 8">
    <name type="scientific">Mortierella polycephala</name>
    <dbReference type="NCBI Taxonomy" id="41804"/>
    <lineage>
        <taxon>Eukaryota</taxon>
        <taxon>Fungi</taxon>
        <taxon>Fungi incertae sedis</taxon>
        <taxon>Mucoromycota</taxon>
        <taxon>Mortierellomycotina</taxon>
        <taxon>Mortierellomycetes</taxon>
        <taxon>Mortierellales</taxon>
        <taxon>Mortierellaceae</taxon>
        <taxon>Mortierella</taxon>
    </lineage>
</organism>
<comment type="subcellular location">
    <subcellularLocation>
        <location evidence="1">Membrane</location>
        <topology evidence="1">Multi-pass membrane protein</topology>
    </subcellularLocation>
</comment>
<evidence type="ECO:0000256" key="1">
    <source>
        <dbReference type="ARBA" id="ARBA00004141"/>
    </source>
</evidence>
<sequence length="434" mass="46304">MSLQESLEDISNQTPGYSLGLHIAGVLIILAASTLGVFMPLIAARIPAPSRRTHPLRINMRIPSLTLTLGKQFGTGIILATAFIHTLPTAMSNLSSPRLGPTFSEHYQAFGGLITLGSSLFMHWIDFMATEHNQKRVQEAAAESGIPTGKGQDVKMDLGGLGATGIATAPCPDHTVTIVEGVICRRSSCSSASSCSLDHDASGEQAPLVLSKSQISYASTDNAVLARANEDSPVLESLMVTRQQSSSPSDSTDRHHHHLQEIRHSHGLELLNDTQRRISTYILEAGVAAHSVIIGVTLGVSSDAEFTGLLIALVFHQFFEGFALGARIADLDFERAMAHYLLASIFSLTTPVGTVLGIAIANSYSEDSAVALLTEGILDAVSTGILLYMGYVNLLAVEFNLNGEIREENARVKSLCFMALWTGAGIMAFIGIFA</sequence>
<comment type="caution">
    <text evidence="7">The sequence shown here is derived from an EMBL/GenBank/DDBJ whole genome shotgun (WGS) entry which is preliminary data.</text>
</comment>
<keyword evidence="3 6" id="KW-1133">Transmembrane helix</keyword>
<evidence type="ECO:0000256" key="2">
    <source>
        <dbReference type="ARBA" id="ARBA00022692"/>
    </source>
</evidence>
<feature type="transmembrane region" description="Helical" evidence="6">
    <location>
        <begin position="107"/>
        <end position="125"/>
    </location>
</feature>
<feature type="transmembrane region" description="Helical" evidence="6">
    <location>
        <begin position="306"/>
        <end position="326"/>
    </location>
</feature>
<dbReference type="GO" id="GO:0005886">
    <property type="term" value="C:plasma membrane"/>
    <property type="evidence" value="ECO:0007669"/>
    <property type="project" value="TreeGrafter"/>
</dbReference>
<protein>
    <submittedName>
        <fullName evidence="7">High-affinity Zn(2+) transporter zrt1</fullName>
    </submittedName>
</protein>
<feature type="transmembrane region" description="Helical" evidence="6">
    <location>
        <begin position="281"/>
        <end position="300"/>
    </location>
</feature>
<dbReference type="PANTHER" id="PTHR11040">
    <property type="entry name" value="ZINC/IRON TRANSPORTER"/>
    <property type="match status" value="1"/>
</dbReference>
<feature type="transmembrane region" description="Helical" evidence="6">
    <location>
        <begin position="20"/>
        <end position="44"/>
    </location>
</feature>
<dbReference type="EMBL" id="JAAAJA010000203">
    <property type="protein sequence ID" value="KAG0258879.1"/>
    <property type="molecule type" value="Genomic_DNA"/>
</dbReference>